<evidence type="ECO:0000313" key="2">
    <source>
        <dbReference type="EMBL" id="KAK0950490.1"/>
    </source>
</evidence>
<keyword evidence="3" id="KW-1185">Reference proteome</keyword>
<name>A0AAN6GYX7_9PEZI</name>
<reference evidence="2" key="1">
    <citation type="submission" date="2023-06" db="EMBL/GenBank/DDBJ databases">
        <title>Black Yeasts Isolated from many extreme environments.</title>
        <authorList>
            <person name="Coleine C."/>
            <person name="Stajich J.E."/>
            <person name="Selbmann L."/>
        </authorList>
    </citation>
    <scope>NUCLEOTIDE SEQUENCE</scope>
    <source>
        <strain evidence="2">CCFEE 5200</strain>
    </source>
</reference>
<sequence>MRTSSQRVDSAQPEHQHTDGVVTRATKRALQGQDLPPQGDEAGAAATEDSEFLSDSNPVNNKHLTGTLTINFENIQANAETPWRQILQPDIMFQAEGATEKEQIGYINLTLVHTTVIGSRGGKPWIRGLLRTELAKDDKLKTVSDALRFLWDTSGRLRKEARQFSVALNSNTIAYVCTIFLEPAWRNKGLGLAAMQVLHRILPTHLKHANVTMLLQPSMLKGDSPAAKAADIQQALLGFYGQQGYRTMFEDQPGVLPNYTLMARKL</sequence>
<evidence type="ECO:0000256" key="1">
    <source>
        <dbReference type="SAM" id="MobiDB-lite"/>
    </source>
</evidence>
<comment type="caution">
    <text evidence="2">The sequence shown here is derived from an EMBL/GenBank/DDBJ whole genome shotgun (WGS) entry which is preliminary data.</text>
</comment>
<dbReference type="EMBL" id="JAUJLE010000826">
    <property type="protein sequence ID" value="KAK0950490.1"/>
    <property type="molecule type" value="Genomic_DNA"/>
</dbReference>
<proteinExistence type="predicted"/>
<accession>A0AAN6GYX7</accession>
<protein>
    <submittedName>
        <fullName evidence="2">Uncharacterized protein</fullName>
    </submittedName>
</protein>
<gene>
    <name evidence="2" type="ORF">LTR91_025624</name>
</gene>
<feature type="region of interest" description="Disordered" evidence="1">
    <location>
        <begin position="1"/>
        <end position="60"/>
    </location>
</feature>
<dbReference type="Proteomes" id="UP001175353">
    <property type="component" value="Unassembled WGS sequence"/>
</dbReference>
<organism evidence="2 3">
    <name type="scientific">Friedmanniomyces endolithicus</name>
    <dbReference type="NCBI Taxonomy" id="329885"/>
    <lineage>
        <taxon>Eukaryota</taxon>
        <taxon>Fungi</taxon>
        <taxon>Dikarya</taxon>
        <taxon>Ascomycota</taxon>
        <taxon>Pezizomycotina</taxon>
        <taxon>Dothideomycetes</taxon>
        <taxon>Dothideomycetidae</taxon>
        <taxon>Mycosphaerellales</taxon>
        <taxon>Teratosphaeriaceae</taxon>
        <taxon>Friedmanniomyces</taxon>
    </lineage>
</organism>
<evidence type="ECO:0000313" key="3">
    <source>
        <dbReference type="Proteomes" id="UP001175353"/>
    </source>
</evidence>
<dbReference type="AlphaFoldDB" id="A0AAN6GYX7"/>